<evidence type="ECO:0000313" key="9">
    <source>
        <dbReference type="Proteomes" id="UP000197138"/>
    </source>
</evidence>
<proteinExistence type="inferred from homology"/>
<dbReference type="Pfam" id="PF04570">
    <property type="entry name" value="zf-FLZ"/>
    <property type="match status" value="1"/>
</dbReference>
<keyword evidence="10" id="KW-1185">Reference proteome</keyword>
<evidence type="ECO:0000256" key="3">
    <source>
        <dbReference type="ARBA" id="ARBA00022771"/>
    </source>
</evidence>
<evidence type="ECO:0000256" key="2">
    <source>
        <dbReference type="ARBA" id="ARBA00022723"/>
    </source>
</evidence>
<reference evidence="9" key="1">
    <citation type="journal article" date="2017" name="Plant J.">
        <title>The pomegranate (Punica granatum L.) genome and the genomics of punicalagin biosynthesis.</title>
        <authorList>
            <person name="Qin G."/>
            <person name="Xu C."/>
            <person name="Ming R."/>
            <person name="Tang H."/>
            <person name="Guyot R."/>
            <person name="Kramer E.M."/>
            <person name="Hu Y."/>
            <person name="Yi X."/>
            <person name="Qi Y."/>
            <person name="Xu X."/>
            <person name="Gao Z."/>
            <person name="Pan H."/>
            <person name="Jian J."/>
            <person name="Tian Y."/>
            <person name="Yue Z."/>
            <person name="Xu Y."/>
        </authorList>
    </citation>
    <scope>NUCLEOTIDE SEQUENCE [LARGE SCALE GENOMIC DNA]</scope>
    <source>
        <strain evidence="9">cv. Dabenzi</strain>
    </source>
</reference>
<keyword evidence="3" id="KW-0863">Zinc-finger</keyword>
<keyword evidence="3" id="KW-0862">Zinc</keyword>
<evidence type="ECO:0000256" key="5">
    <source>
        <dbReference type="SAM" id="MobiDB-lite"/>
    </source>
</evidence>
<dbReference type="PANTHER" id="PTHR46057">
    <property type="entry name" value="FCS-LIKE ZINC FINGER 1-RELATED"/>
    <property type="match status" value="1"/>
</dbReference>
<keyword evidence="2" id="KW-0479">Metal-binding</keyword>
<evidence type="ECO:0000313" key="8">
    <source>
        <dbReference type="EMBL" id="PKI46929.1"/>
    </source>
</evidence>
<evidence type="ECO:0000313" key="7">
    <source>
        <dbReference type="EMBL" id="OWM88314.1"/>
    </source>
</evidence>
<dbReference type="PROSITE" id="PS51795">
    <property type="entry name" value="ZF_FLZ"/>
    <property type="match status" value="1"/>
</dbReference>
<dbReference type="GO" id="GO:0008270">
    <property type="term" value="F:zinc ion binding"/>
    <property type="evidence" value="ECO:0007669"/>
    <property type="project" value="UniProtKB-KW"/>
</dbReference>
<gene>
    <name evidence="7" type="ORF">CDL15_Pgr003726</name>
    <name evidence="8" type="ORF">CRG98_032740</name>
</gene>
<feature type="zinc finger region" description="FLZ-type" evidence="4">
    <location>
        <begin position="99"/>
        <end position="143"/>
    </location>
</feature>
<protein>
    <recommendedName>
        <fullName evidence="6">FLZ-type domain-containing protein</fullName>
    </recommendedName>
</protein>
<dbReference type="InterPro" id="IPR007650">
    <property type="entry name" value="Zf-FLZ_dom"/>
</dbReference>
<evidence type="ECO:0000313" key="10">
    <source>
        <dbReference type="Proteomes" id="UP000233551"/>
    </source>
</evidence>
<reference evidence="8 10" key="3">
    <citation type="submission" date="2017-11" db="EMBL/GenBank/DDBJ databases">
        <title>De-novo sequencing of pomegranate (Punica granatum L.) genome.</title>
        <authorList>
            <person name="Akparov Z."/>
            <person name="Amiraslanov A."/>
            <person name="Hajiyeva S."/>
            <person name="Abbasov M."/>
            <person name="Kaur K."/>
            <person name="Hamwieh A."/>
            <person name="Solovyev V."/>
            <person name="Salamov A."/>
            <person name="Braich B."/>
            <person name="Kosarev P."/>
            <person name="Mahmoud A."/>
            <person name="Hajiyev E."/>
            <person name="Babayeva S."/>
            <person name="Izzatullayeva V."/>
            <person name="Mammadov A."/>
            <person name="Mammadov A."/>
            <person name="Sharifova S."/>
            <person name="Ojaghi J."/>
            <person name="Eynullazada K."/>
            <person name="Bayramov B."/>
            <person name="Abdulazimova A."/>
            <person name="Shahmuradov I."/>
        </authorList>
    </citation>
    <scope>NUCLEOTIDE SEQUENCE [LARGE SCALE GENOMIC DNA]</scope>
    <source>
        <strain evidence="8">AG2017</strain>
        <strain evidence="10">cv. AG2017</strain>
        <tissue evidence="8">Leaf</tissue>
    </source>
</reference>
<feature type="region of interest" description="Disordered" evidence="5">
    <location>
        <begin position="1"/>
        <end position="65"/>
    </location>
</feature>
<accession>A0A218XTP4</accession>
<dbReference type="GeneID" id="116203737"/>
<name>A0A218XTP4_PUNGR</name>
<feature type="compositionally biased region" description="Low complexity" evidence="5">
    <location>
        <begin position="28"/>
        <end position="51"/>
    </location>
</feature>
<comment type="similarity">
    <text evidence="1">Belongs to the FLZ family.</text>
</comment>
<dbReference type="PANTHER" id="PTHR46057:SF9">
    <property type="entry name" value="FCS-LIKE ZINC FINGER 1"/>
    <property type="match status" value="1"/>
</dbReference>
<dbReference type="Proteomes" id="UP000233551">
    <property type="component" value="Unassembled WGS sequence"/>
</dbReference>
<sequence length="179" mass="19509">MGSARRPFFTADEDDDDDDHGGVASLESMEAGFSGSSSSGSGSGAALSQSHSLDHHNPFSSRPAMARVGGSLRNIPYMGCPVSSPRSARFFYEDHHRPHFLDSCALCKKPLGNHRDIFMYRGDTAFCSEECRQEQMEMDEAREKNLNLSSSLRKDQRKSSTSPSKSQGCHVRTGTVAAA</sequence>
<evidence type="ECO:0000259" key="6">
    <source>
        <dbReference type="PROSITE" id="PS51795"/>
    </source>
</evidence>
<dbReference type="Proteomes" id="UP000197138">
    <property type="component" value="Unassembled WGS sequence"/>
</dbReference>
<reference evidence="7" key="2">
    <citation type="submission" date="2017-06" db="EMBL/GenBank/DDBJ databases">
        <title>The pomegranate genome and the genomics of punicalagin biosynthesis.</title>
        <authorList>
            <person name="Xu C."/>
        </authorList>
    </citation>
    <scope>NUCLEOTIDE SEQUENCE [LARGE SCALE GENOMIC DNA]</scope>
    <source>
        <tissue evidence="7">Fresh leaf</tissue>
    </source>
</reference>
<evidence type="ECO:0000256" key="4">
    <source>
        <dbReference type="PROSITE-ProRule" id="PRU01131"/>
    </source>
</evidence>
<dbReference type="EMBL" id="PGOL01002564">
    <property type="protein sequence ID" value="PKI46929.1"/>
    <property type="molecule type" value="Genomic_DNA"/>
</dbReference>
<feature type="region of interest" description="Disordered" evidence="5">
    <location>
        <begin position="138"/>
        <end position="179"/>
    </location>
</feature>
<dbReference type="EMBL" id="MTKT01000797">
    <property type="protein sequence ID" value="OWM88314.1"/>
    <property type="molecule type" value="Genomic_DNA"/>
</dbReference>
<dbReference type="STRING" id="22663.A0A218XTP4"/>
<dbReference type="AlphaFoldDB" id="A0A218XTP4"/>
<organism evidence="7 9">
    <name type="scientific">Punica granatum</name>
    <name type="common">Pomegranate</name>
    <dbReference type="NCBI Taxonomy" id="22663"/>
    <lineage>
        <taxon>Eukaryota</taxon>
        <taxon>Viridiplantae</taxon>
        <taxon>Streptophyta</taxon>
        <taxon>Embryophyta</taxon>
        <taxon>Tracheophyta</taxon>
        <taxon>Spermatophyta</taxon>
        <taxon>Magnoliopsida</taxon>
        <taxon>eudicotyledons</taxon>
        <taxon>Gunneridae</taxon>
        <taxon>Pentapetalae</taxon>
        <taxon>rosids</taxon>
        <taxon>malvids</taxon>
        <taxon>Myrtales</taxon>
        <taxon>Lythraceae</taxon>
        <taxon>Punica</taxon>
    </lineage>
</organism>
<comment type="caution">
    <text evidence="7">The sequence shown here is derived from an EMBL/GenBank/DDBJ whole genome shotgun (WGS) entry which is preliminary data.</text>
</comment>
<dbReference type="InterPro" id="IPR044533">
    <property type="entry name" value="FLZ1/2/3"/>
</dbReference>
<dbReference type="OrthoDB" id="1916924at2759"/>
<evidence type="ECO:0000256" key="1">
    <source>
        <dbReference type="ARBA" id="ARBA00009374"/>
    </source>
</evidence>
<feature type="domain" description="FLZ-type" evidence="6">
    <location>
        <begin position="99"/>
        <end position="143"/>
    </location>
</feature>